<evidence type="ECO:0000313" key="4">
    <source>
        <dbReference type="Proteomes" id="UP000183561"/>
    </source>
</evidence>
<reference evidence="4" key="1">
    <citation type="submission" date="2016-10" db="EMBL/GenBank/DDBJ databases">
        <authorList>
            <person name="Varghese N."/>
            <person name="Submissions S."/>
        </authorList>
    </citation>
    <scope>NUCLEOTIDE SEQUENCE [LARGE SCALE GENOMIC DNA]</scope>
    <source>
        <strain evidence="4">DSM 44498</strain>
    </source>
</reference>
<proteinExistence type="predicted"/>
<feature type="region of interest" description="Disordered" evidence="1">
    <location>
        <begin position="35"/>
        <end position="99"/>
    </location>
</feature>
<gene>
    <name evidence="3" type="ORF">SAMN04490239_2249</name>
</gene>
<dbReference type="EMBL" id="FNSV01000005">
    <property type="protein sequence ID" value="SEB93612.1"/>
    <property type="molecule type" value="Genomic_DNA"/>
</dbReference>
<dbReference type="AlphaFoldDB" id="A0A1H4NG80"/>
<feature type="chain" id="PRO_5044292366" evidence="2">
    <location>
        <begin position="35"/>
        <end position="99"/>
    </location>
</feature>
<feature type="compositionally biased region" description="Low complexity" evidence="1">
    <location>
        <begin position="35"/>
        <end position="44"/>
    </location>
</feature>
<keyword evidence="4" id="KW-1185">Reference proteome</keyword>
<evidence type="ECO:0000256" key="2">
    <source>
        <dbReference type="SAM" id="SignalP"/>
    </source>
</evidence>
<feature type="signal peptide" evidence="2">
    <location>
        <begin position="1"/>
        <end position="34"/>
    </location>
</feature>
<dbReference type="RefSeq" id="WP_072937864.1">
    <property type="nucleotide sequence ID" value="NZ_CP070609.1"/>
</dbReference>
<evidence type="ECO:0000256" key="1">
    <source>
        <dbReference type="SAM" id="MobiDB-lite"/>
    </source>
</evidence>
<name>A0A1H4NG80_9NOCA</name>
<keyword evidence="2" id="KW-0732">Signal</keyword>
<accession>A0A1H4NG80</accession>
<evidence type="ECO:0000313" key="3">
    <source>
        <dbReference type="EMBL" id="SEB93612.1"/>
    </source>
</evidence>
<sequence length="99" mass="9144">MSTSFGFSTVLTRTGAAVAAAFFVLAAGAGIASAAPDAPSDDPSVSTLAPGPNAQGGNVDIGGPHVGPIAVDGIKAGPGGTSVGGHDFGGQGGAGLPWG</sequence>
<dbReference type="Proteomes" id="UP000183561">
    <property type="component" value="Unassembled WGS sequence"/>
</dbReference>
<dbReference type="OrthoDB" id="4483297at2"/>
<protein>
    <submittedName>
        <fullName evidence="3">Uncharacterized protein</fullName>
    </submittedName>
</protein>
<organism evidence="3 4">
    <name type="scientific">Rhodococcus koreensis</name>
    <dbReference type="NCBI Taxonomy" id="99653"/>
    <lineage>
        <taxon>Bacteria</taxon>
        <taxon>Bacillati</taxon>
        <taxon>Actinomycetota</taxon>
        <taxon>Actinomycetes</taxon>
        <taxon>Mycobacteriales</taxon>
        <taxon>Nocardiaceae</taxon>
        <taxon>Rhodococcus</taxon>
    </lineage>
</organism>
<feature type="compositionally biased region" description="Gly residues" evidence="1">
    <location>
        <begin position="76"/>
        <end position="99"/>
    </location>
</feature>